<name>A0ABW3A8B6_9ACTN</name>
<gene>
    <name evidence="1" type="ORF">ACFQZ8_25345</name>
</gene>
<comment type="caution">
    <text evidence="1">The sequence shown here is derived from an EMBL/GenBank/DDBJ whole genome shotgun (WGS) entry which is preliminary data.</text>
</comment>
<dbReference type="Proteomes" id="UP001597053">
    <property type="component" value="Unassembled WGS sequence"/>
</dbReference>
<protein>
    <submittedName>
        <fullName evidence="1">Potassium/proton antiporter</fullName>
    </submittedName>
</protein>
<feature type="non-terminal residue" evidence="1">
    <location>
        <position position="1"/>
    </location>
</feature>
<keyword evidence="2" id="KW-1185">Reference proteome</keyword>
<evidence type="ECO:0000313" key="1">
    <source>
        <dbReference type="EMBL" id="MFD0787241.1"/>
    </source>
</evidence>
<dbReference type="EMBL" id="JBHTHM010001867">
    <property type="protein sequence ID" value="MFD0787241.1"/>
    <property type="molecule type" value="Genomic_DNA"/>
</dbReference>
<reference evidence="2" key="1">
    <citation type="journal article" date="2019" name="Int. J. Syst. Evol. Microbiol.">
        <title>The Global Catalogue of Microorganisms (GCM) 10K type strain sequencing project: providing services to taxonomists for standard genome sequencing and annotation.</title>
        <authorList>
            <consortium name="The Broad Institute Genomics Platform"/>
            <consortium name="The Broad Institute Genome Sequencing Center for Infectious Disease"/>
            <person name="Wu L."/>
            <person name="Ma J."/>
        </authorList>
    </citation>
    <scope>NUCLEOTIDE SEQUENCE [LARGE SCALE GENOMIC DNA]</scope>
    <source>
        <strain evidence="2">JCM 32148</strain>
    </source>
</reference>
<accession>A0ABW3A8B6</accession>
<proteinExistence type="predicted"/>
<organism evidence="1 2">
    <name type="scientific">Micromonospora azadirachtae</name>
    <dbReference type="NCBI Taxonomy" id="1970735"/>
    <lineage>
        <taxon>Bacteria</taxon>
        <taxon>Bacillati</taxon>
        <taxon>Actinomycetota</taxon>
        <taxon>Actinomycetes</taxon>
        <taxon>Micromonosporales</taxon>
        <taxon>Micromonosporaceae</taxon>
        <taxon>Micromonospora</taxon>
    </lineage>
</organism>
<sequence length="53" mass="5887">FVPGPGTRLKSGDSLLIVATAGVRDEAERRLRAVDRRGRLARWFGEYGDDPDD</sequence>
<evidence type="ECO:0000313" key="2">
    <source>
        <dbReference type="Proteomes" id="UP001597053"/>
    </source>
</evidence>